<evidence type="ECO:0000313" key="3">
    <source>
        <dbReference type="Proteomes" id="UP000192775"/>
    </source>
</evidence>
<dbReference type="Pfam" id="PF13411">
    <property type="entry name" value="MerR_1"/>
    <property type="match status" value="1"/>
</dbReference>
<evidence type="ECO:0000256" key="1">
    <source>
        <dbReference type="ARBA" id="ARBA00023125"/>
    </source>
</evidence>
<keyword evidence="3" id="KW-1185">Reference proteome</keyword>
<evidence type="ECO:0000313" key="2">
    <source>
        <dbReference type="EMBL" id="ARJ06139.1"/>
    </source>
</evidence>
<dbReference type="RefSeq" id="WP_085020277.1">
    <property type="nucleotide sequence ID" value="NZ_BMHD01000001.1"/>
</dbReference>
<keyword evidence="1" id="KW-0238">DNA-binding</keyword>
<dbReference type="Gene3D" id="1.10.1660.10">
    <property type="match status" value="1"/>
</dbReference>
<dbReference type="Gene3D" id="1.10.490.50">
    <property type="entry name" value="Antibiotic binding domain of TipA-like multidrug resistance regulators"/>
    <property type="match status" value="1"/>
</dbReference>
<dbReference type="SUPFAM" id="SSF89082">
    <property type="entry name" value="Antibiotic binding domain of TipA-like multidrug resistance regulators"/>
    <property type="match status" value="1"/>
</dbReference>
<sequence>MSDDAAEAQLTVGEAAARLGVTVRTLHHWDEVGLAGPSSRSATGYRLYTSADLERLRRIVVYRELGLGLDAIRALLDDPDSDVVASLRAQRADLRARVERLTALDGDLALMIDAHERGPLLDPAQQTALFGSEWDPRWPAQARRRYGATTQWQQFAERSARRDAAEWEVIAQSTRELDHELAAAMRSGVAPGSPEAQALVERHREVFSAYFPITRSMQVCLARRYEADPAFAAHYARLEPGLASWFRLLVDASARAHGIDPETATWE</sequence>
<dbReference type="GO" id="GO:0003677">
    <property type="term" value="F:DNA binding"/>
    <property type="evidence" value="ECO:0007669"/>
    <property type="project" value="UniProtKB-KW"/>
</dbReference>
<dbReference type="SUPFAM" id="SSF46955">
    <property type="entry name" value="Putative DNA-binding domain"/>
    <property type="match status" value="1"/>
</dbReference>
<dbReference type="STRING" id="1619308.B5808_13590"/>
<accession>A0A1X9LSL5</accession>
<dbReference type="EMBL" id="CP020715">
    <property type="protein sequence ID" value="ARJ06139.1"/>
    <property type="molecule type" value="Genomic_DNA"/>
</dbReference>
<dbReference type="AlphaFoldDB" id="A0A1X9LSL5"/>
<dbReference type="PRINTS" id="PR00040">
    <property type="entry name" value="HTHMERR"/>
</dbReference>
<dbReference type="InterPro" id="IPR012925">
    <property type="entry name" value="TipAS_dom"/>
</dbReference>
<dbReference type="PANTHER" id="PTHR30204">
    <property type="entry name" value="REDOX-CYCLING DRUG-SENSING TRANSCRIPTIONAL ACTIVATOR SOXR"/>
    <property type="match status" value="1"/>
</dbReference>
<organism evidence="2 3">
    <name type="scientific">Cnuibacter physcomitrellae</name>
    <dbReference type="NCBI Taxonomy" id="1619308"/>
    <lineage>
        <taxon>Bacteria</taxon>
        <taxon>Bacillati</taxon>
        <taxon>Actinomycetota</taxon>
        <taxon>Actinomycetes</taxon>
        <taxon>Micrococcales</taxon>
        <taxon>Microbacteriaceae</taxon>
        <taxon>Cnuibacter</taxon>
    </lineage>
</organism>
<dbReference type="SMART" id="SM00422">
    <property type="entry name" value="HTH_MERR"/>
    <property type="match status" value="1"/>
</dbReference>
<reference evidence="2 3" key="1">
    <citation type="submission" date="2017-04" db="EMBL/GenBank/DDBJ databases">
        <authorList>
            <person name="Afonso C.L."/>
            <person name="Miller P.J."/>
            <person name="Scott M.A."/>
            <person name="Spackman E."/>
            <person name="Goraichik I."/>
            <person name="Dimitrov K.M."/>
            <person name="Suarez D.L."/>
            <person name="Swayne D.E."/>
        </authorList>
    </citation>
    <scope>NUCLEOTIDE SEQUENCE [LARGE SCALE GENOMIC DNA]</scope>
    <source>
        <strain evidence="3">XA(T)</strain>
    </source>
</reference>
<protein>
    <submittedName>
        <fullName evidence="2">MerR family transcriptional regulator</fullName>
    </submittedName>
</protein>
<dbReference type="InterPro" id="IPR047057">
    <property type="entry name" value="MerR_fam"/>
</dbReference>
<dbReference type="PROSITE" id="PS50937">
    <property type="entry name" value="HTH_MERR_2"/>
    <property type="match status" value="1"/>
</dbReference>
<gene>
    <name evidence="2" type="ORF">B5808_13590</name>
</gene>
<dbReference type="GO" id="GO:0003700">
    <property type="term" value="F:DNA-binding transcription factor activity"/>
    <property type="evidence" value="ECO:0007669"/>
    <property type="project" value="InterPro"/>
</dbReference>
<dbReference type="CDD" id="cd01106">
    <property type="entry name" value="HTH_TipAL-Mta"/>
    <property type="match status" value="1"/>
</dbReference>
<dbReference type="InterPro" id="IPR000551">
    <property type="entry name" value="MerR-type_HTH_dom"/>
</dbReference>
<dbReference type="Pfam" id="PF07739">
    <property type="entry name" value="TipAS"/>
    <property type="match status" value="1"/>
</dbReference>
<dbReference type="InterPro" id="IPR036244">
    <property type="entry name" value="TipA-like_antibiotic-bd"/>
</dbReference>
<dbReference type="KEGG" id="cphy:B5808_13590"/>
<dbReference type="InterPro" id="IPR009061">
    <property type="entry name" value="DNA-bd_dom_put_sf"/>
</dbReference>
<dbReference type="PANTHER" id="PTHR30204:SF93">
    <property type="entry name" value="HTH MERR-TYPE DOMAIN-CONTAINING PROTEIN"/>
    <property type="match status" value="1"/>
</dbReference>
<proteinExistence type="predicted"/>
<dbReference type="Proteomes" id="UP000192775">
    <property type="component" value="Chromosome"/>
</dbReference>
<name>A0A1X9LSL5_9MICO</name>